<evidence type="ECO:0000313" key="2">
    <source>
        <dbReference type="Proteomes" id="UP000075455"/>
    </source>
</evidence>
<reference evidence="1 2" key="1">
    <citation type="submission" date="2016-01" db="EMBL/GenBank/DDBJ databases">
        <title>Draft Genome Sequences of Seven Thermophilic Sporeformers Isolated from Foods.</title>
        <authorList>
            <person name="Berendsen E.M."/>
            <person name="Wells-Bennik M.H."/>
            <person name="Krawcyk A.O."/>
            <person name="De Jong A."/>
            <person name="Holsappel S."/>
            <person name="Eijlander R.T."/>
            <person name="Kuipers O.P."/>
        </authorList>
    </citation>
    <scope>NUCLEOTIDE SEQUENCE [LARGE SCALE GENOMIC DNA]</scope>
    <source>
        <strain evidence="1 2">B4119</strain>
    </source>
</reference>
<name>A0A150L4L9_9BACL</name>
<dbReference type="STRING" id="81408.B4119_1146"/>
<sequence>MSALRPYCERTLFRLKPAELPKLRRLRCFYRIIQLSIIA</sequence>
<comment type="caution">
    <text evidence="1">The sequence shown here is derived from an EMBL/GenBank/DDBJ whole genome shotgun (WGS) entry which is preliminary data.</text>
</comment>
<dbReference type="EMBL" id="LQYS01000120">
    <property type="protein sequence ID" value="KYD07234.1"/>
    <property type="molecule type" value="Genomic_DNA"/>
</dbReference>
<organism evidence="1 2">
    <name type="scientific">Saccharococcus caldoxylosilyticus</name>
    <dbReference type="NCBI Taxonomy" id="81408"/>
    <lineage>
        <taxon>Bacteria</taxon>
        <taxon>Bacillati</taxon>
        <taxon>Bacillota</taxon>
        <taxon>Bacilli</taxon>
        <taxon>Bacillales</taxon>
        <taxon>Anoxybacillaceae</taxon>
        <taxon>Saccharococcus</taxon>
    </lineage>
</organism>
<protein>
    <submittedName>
        <fullName evidence="1">Uncharacterized protein</fullName>
    </submittedName>
</protein>
<accession>A0A150L4L9</accession>
<dbReference type="AlphaFoldDB" id="A0A150L4L9"/>
<dbReference type="Proteomes" id="UP000075455">
    <property type="component" value="Unassembled WGS sequence"/>
</dbReference>
<evidence type="ECO:0000313" key="1">
    <source>
        <dbReference type="EMBL" id="KYD07234.1"/>
    </source>
</evidence>
<gene>
    <name evidence="1" type="ORF">B4119_1146</name>
</gene>
<proteinExistence type="predicted"/>